<evidence type="ECO:0000313" key="1">
    <source>
        <dbReference type="EMBL" id="MBW8288426.1"/>
    </source>
</evidence>
<dbReference type="Proteomes" id="UP000711178">
    <property type="component" value="Unassembled WGS sequence"/>
</dbReference>
<keyword evidence="2" id="KW-1185">Reference proteome</keyword>
<name>A0ABS7FEB8_9NEIS</name>
<proteinExistence type="predicted"/>
<organism evidence="1 2">
    <name type="scientific">Chromobacterium subtsugae</name>
    <dbReference type="NCBI Taxonomy" id="251747"/>
    <lineage>
        <taxon>Bacteria</taxon>
        <taxon>Pseudomonadati</taxon>
        <taxon>Pseudomonadota</taxon>
        <taxon>Betaproteobacteria</taxon>
        <taxon>Neisseriales</taxon>
        <taxon>Chromobacteriaceae</taxon>
        <taxon>Chromobacterium</taxon>
    </lineage>
</organism>
<sequence length="199" mass="21183">MNSPEIVKQILNAGSARLIVTTISNYLHDPIYTDKGTGSAKDVSIWRPAPTNPNQYIIGDHAQGDHGKSGSGAIQVVEVENDDGSAPLLALPIDYTLIWTDKGSGGSSDGSIWLPNAPAGYVAIGSVAQSDYSKPYIPNYRCIRRDLVSETSAGDLIWNDEKSGAELDVSLYAIASAPGAFYANKGYGRPSGPFYCIKL</sequence>
<dbReference type="InterPro" id="IPR009291">
    <property type="entry name" value="Vps62"/>
</dbReference>
<protein>
    <submittedName>
        <fullName evidence="1">Vps62-related protein</fullName>
    </submittedName>
</protein>
<evidence type="ECO:0000313" key="2">
    <source>
        <dbReference type="Proteomes" id="UP000711178"/>
    </source>
</evidence>
<dbReference type="Pfam" id="PF06101">
    <property type="entry name" value="Vps62"/>
    <property type="match status" value="1"/>
</dbReference>
<dbReference type="EMBL" id="JAHDTB010000010">
    <property type="protein sequence ID" value="MBW8288426.1"/>
    <property type="molecule type" value="Genomic_DNA"/>
</dbReference>
<accession>A0ABS7FEB8</accession>
<gene>
    <name evidence="1" type="ORF">KIF53_12385</name>
</gene>
<dbReference type="RefSeq" id="WP_043577449.1">
    <property type="nucleotide sequence ID" value="NZ_CP142381.1"/>
</dbReference>
<reference evidence="1 2" key="1">
    <citation type="submission" date="2021-05" db="EMBL/GenBank/DDBJ databases">
        <title>Draft Whole Genome Sequencing Of Biosensor Chromobacterium violaceum Strain CV026 Reveals A Regulatory RNA In Chromobacterium violaceum Phenotype Regulatory Network.</title>
        <authorList>
            <person name="Hong K.W."/>
            <person name="Chan K.G."/>
            <person name="Chang C.-Y."/>
        </authorList>
    </citation>
    <scope>NUCLEOTIDE SEQUENCE [LARGE SCALE GENOMIC DNA]</scope>
    <source>
        <strain evidence="1 2">ATCC 31532</strain>
    </source>
</reference>
<comment type="caution">
    <text evidence="1">The sequence shown here is derived from an EMBL/GenBank/DDBJ whole genome shotgun (WGS) entry which is preliminary data.</text>
</comment>
<dbReference type="PANTHER" id="PTHR48219:SF2">
    <property type="entry name" value="VACUOLAR PROTEIN SORTING-ASSOCIATED PROTEIN 62"/>
    <property type="match status" value="1"/>
</dbReference>
<dbReference type="PANTHER" id="PTHR48219">
    <property type="entry name" value="VACUOLAR PROTEIN SORTING-ASSOCIATED PROTEIN 62-RELATED"/>
    <property type="match status" value="1"/>
</dbReference>
<dbReference type="GeneID" id="89686231"/>